<sequence>MLDIRTIRLEDEGAYREFQRLLQEENNPFISPKILKEGEFAAFVERSKRRETQTDHPDWSTSTNYYAFKVGQMAGRIGCRWQLEKGNLATVGGHIGYVTAPNFRQKGVMTALLDFALERYRERGIRAVLITADETNQASRKTIEKAGGILENNISIEDDKRLARYWIHVN</sequence>
<dbReference type="SUPFAM" id="SSF55729">
    <property type="entry name" value="Acyl-CoA N-acyltransferases (Nat)"/>
    <property type="match status" value="1"/>
</dbReference>
<dbReference type="InterPro" id="IPR000182">
    <property type="entry name" value="GNAT_dom"/>
</dbReference>
<comment type="caution">
    <text evidence="2">The sequence shown here is derived from an EMBL/GenBank/DDBJ whole genome shotgun (WGS) entry which is preliminary data.</text>
</comment>
<organism evidence="2 3">
    <name type="scientific">Streptococcus moroccensis</name>
    <dbReference type="NCBI Taxonomy" id="1451356"/>
    <lineage>
        <taxon>Bacteria</taxon>
        <taxon>Bacillati</taxon>
        <taxon>Bacillota</taxon>
        <taxon>Bacilli</taxon>
        <taxon>Lactobacillales</taxon>
        <taxon>Streptococcaceae</taxon>
        <taxon>Streptococcus</taxon>
    </lineage>
</organism>
<dbReference type="PROSITE" id="PS51186">
    <property type="entry name" value="GNAT"/>
    <property type="match status" value="1"/>
</dbReference>
<keyword evidence="3" id="KW-1185">Reference proteome</keyword>
<accession>A0ABT9YQ74</accession>
<gene>
    <name evidence="2" type="ORF">J2S23_000700</name>
</gene>
<dbReference type="RefSeq" id="WP_307121369.1">
    <property type="nucleotide sequence ID" value="NZ_JAUSTM010000005.1"/>
</dbReference>
<evidence type="ECO:0000313" key="3">
    <source>
        <dbReference type="Proteomes" id="UP001223079"/>
    </source>
</evidence>
<dbReference type="Pfam" id="PF00583">
    <property type="entry name" value="Acetyltransf_1"/>
    <property type="match status" value="1"/>
</dbReference>
<name>A0ABT9YQ74_9STRE</name>
<dbReference type="PANTHER" id="PTHR39173">
    <property type="entry name" value="ACETYLTRANSFERASE"/>
    <property type="match status" value="1"/>
</dbReference>
<dbReference type="EMBL" id="JAUSTM010000005">
    <property type="protein sequence ID" value="MDQ0222149.1"/>
    <property type="molecule type" value="Genomic_DNA"/>
</dbReference>
<dbReference type="CDD" id="cd04301">
    <property type="entry name" value="NAT_SF"/>
    <property type="match status" value="1"/>
</dbReference>
<proteinExistence type="predicted"/>
<reference evidence="2 3" key="1">
    <citation type="submission" date="2023-07" db="EMBL/GenBank/DDBJ databases">
        <title>Genomic Encyclopedia of Type Strains, Phase IV (KMG-IV): sequencing the most valuable type-strain genomes for metagenomic binning, comparative biology and taxonomic classification.</title>
        <authorList>
            <person name="Goeker M."/>
        </authorList>
    </citation>
    <scope>NUCLEOTIDE SEQUENCE [LARGE SCALE GENOMIC DNA]</scope>
    <source>
        <strain evidence="2 3">DSM 105143</strain>
    </source>
</reference>
<evidence type="ECO:0000313" key="2">
    <source>
        <dbReference type="EMBL" id="MDQ0222149.1"/>
    </source>
</evidence>
<dbReference type="InterPro" id="IPR016181">
    <property type="entry name" value="Acyl_CoA_acyltransferase"/>
</dbReference>
<dbReference type="Gene3D" id="3.40.630.30">
    <property type="match status" value="1"/>
</dbReference>
<protein>
    <submittedName>
        <fullName evidence="2">Acetyltransferase</fullName>
    </submittedName>
</protein>
<dbReference type="PANTHER" id="PTHR39173:SF1">
    <property type="entry name" value="ACETYLTRANSFERASE"/>
    <property type="match status" value="1"/>
</dbReference>
<dbReference type="Proteomes" id="UP001223079">
    <property type="component" value="Unassembled WGS sequence"/>
</dbReference>
<feature type="domain" description="N-acetyltransferase" evidence="1">
    <location>
        <begin position="5"/>
        <end position="170"/>
    </location>
</feature>
<evidence type="ECO:0000259" key="1">
    <source>
        <dbReference type="PROSITE" id="PS51186"/>
    </source>
</evidence>